<evidence type="ECO:0000256" key="4">
    <source>
        <dbReference type="ARBA" id="ARBA00022771"/>
    </source>
</evidence>
<dbReference type="PROSITE" id="PS50157">
    <property type="entry name" value="ZINC_FINGER_C2H2_2"/>
    <property type="match status" value="1"/>
</dbReference>
<keyword evidence="6" id="KW-0539">Nucleus</keyword>
<dbReference type="GO" id="GO:0005634">
    <property type="term" value="C:nucleus"/>
    <property type="evidence" value="ECO:0007669"/>
    <property type="project" value="UniProtKB-SubCell"/>
</dbReference>
<dbReference type="PANTHER" id="PTHR24406">
    <property type="entry name" value="TRANSCRIPTIONAL REPRESSOR CTCFL-RELATED"/>
    <property type="match status" value="1"/>
</dbReference>
<evidence type="ECO:0000256" key="3">
    <source>
        <dbReference type="ARBA" id="ARBA00022737"/>
    </source>
</evidence>
<feature type="domain" description="C2H2-type" evidence="9">
    <location>
        <begin position="764"/>
        <end position="791"/>
    </location>
</feature>
<keyword evidence="3" id="KW-0677">Repeat</keyword>
<dbReference type="AlphaFoldDB" id="A0A1Y6LFA5"/>
<dbReference type="PROSITE" id="PS00028">
    <property type="entry name" value="ZINC_FINGER_C2H2_1"/>
    <property type="match status" value="1"/>
</dbReference>
<feature type="region of interest" description="Disordered" evidence="8">
    <location>
        <begin position="668"/>
        <end position="694"/>
    </location>
</feature>
<dbReference type="InterPro" id="IPR050888">
    <property type="entry name" value="ZnF_C2H2-type_TF"/>
</dbReference>
<evidence type="ECO:0000256" key="8">
    <source>
        <dbReference type="SAM" id="MobiDB-lite"/>
    </source>
</evidence>
<name>A0A1Y6LFA5_ZYMTR</name>
<feature type="compositionally biased region" description="Acidic residues" evidence="8">
    <location>
        <begin position="683"/>
        <end position="694"/>
    </location>
</feature>
<accession>A0A1Y6LFA5</accession>
<gene>
    <name evidence="10" type="ORF">ZT1A5_G4544</name>
</gene>
<keyword evidence="5" id="KW-0862">Zinc</keyword>
<dbReference type="Proteomes" id="UP000215453">
    <property type="component" value="Chromosome 3"/>
</dbReference>
<evidence type="ECO:0000313" key="11">
    <source>
        <dbReference type="Proteomes" id="UP000215453"/>
    </source>
</evidence>
<proteinExistence type="predicted"/>
<sequence length="1139" mass="126317">MADAMSLDIDSPDLELVQEEEWDNPYKPSEKVGKSMAHRIVDNQRTDRPLSKKAARSVTFQYGAPGSMNKQQRVQRIWDAFCGTVKHDVLQSPSIELIIRFLDILARRTIPSIRGKTTPSLSTIRNVWHILINLLKFRHSDYVYSGTSVVRIRAFLDQLVQKKILFRGVWRKRQWAGYRLVLHMADTWLRKAFLQGCLDWDRHLHCLLYVLLLAATGMRPGDLTRSRGYKGAEWLPWEDLELVLRPERLDLVTVQDLTVQDLRLKITLKYTRGKKWVNGQDVVRFVDPMDSAENNSTCLVKLLVVTALRHGRVSSTTIEDLLAQAAQRTDGKVIWKHPKQPVLFALGRNPSSIPYDKPVDDNFIRSSLSKIAFNARIPARLIPRDIQAGAVRDMAYGHERVPGIANRTVAELAGHDLSTLNRGVTDPYIGPLQFLIFNTRAANNFEDRLAPPIAPPSIPKPLTRAAVQDHIKASGNIGKPKQSALNAAANDIRFDCLKAWASDANSPNLLHQPLPSVSTPSVPPCAPPPQPRRRTAILPTPDSLPPGRSAAALTATPSPHPQRPFDHASALDTHPPPPTVALHSAEAFDDETPGPYFVRGAGPKRQRLSADESMKQLDSFSPAPPPVDTTQALPHSSSSPLASDVSPELDPQLDDAGLEMLVGTIVQASTDEDTSLPEADGASGDENDDEDDDTLFGLALGETVDDPSDEQNPAGQDPLLLVGNAFVTKLATINTYLDQGNKAGEKRIMPASGNSRDPPSQFFFTCQECGYVTHASQKLIHHSLNCTGEEPKAKTVPCRISKCQKTFTSAESERSHFTTVHEFTPVPCTACPPDQQHILYSTAGKLRYHRDISHPRQELPCPVNDSCHKGPFPSLALLRRHLQRDHAIQTQSQEMERLAPLHPPQQLGSHWISLQSQRMDDLAALPPYVDYHCPLPQCDGKEPFADSQSLRRHLSGWEHEPDQGAVEALRPRKEIKNPRANHEVYCPEPKCICTEPFLDQMELRQHLTGPQHKLSQDIVNGMLGVAKPRPKAPPLSDLHCPQPECVGKEAFKDKTKLRNHLLGTAHSLFPATVDNLIGAAVPRKKPAFDLHCPQSECVGGDAFSDKSKLRRHLLGKNHSLTPEIVDGMLGAAAVKKKRK</sequence>
<evidence type="ECO:0000259" key="9">
    <source>
        <dbReference type="PROSITE" id="PS50157"/>
    </source>
</evidence>
<evidence type="ECO:0000313" key="10">
    <source>
        <dbReference type="EMBL" id="SMY23104.1"/>
    </source>
</evidence>
<feature type="compositionally biased region" description="Low complexity" evidence="8">
    <location>
        <begin position="632"/>
        <end position="643"/>
    </location>
</feature>
<protein>
    <recommendedName>
        <fullName evidence="9">C2H2-type domain-containing protein</fullName>
    </recommendedName>
</protein>
<organism evidence="10 11">
    <name type="scientific">Zymoseptoria tritici ST99CH_1A5</name>
    <dbReference type="NCBI Taxonomy" id="1276529"/>
    <lineage>
        <taxon>Eukaryota</taxon>
        <taxon>Fungi</taxon>
        <taxon>Dikarya</taxon>
        <taxon>Ascomycota</taxon>
        <taxon>Pezizomycotina</taxon>
        <taxon>Dothideomycetes</taxon>
        <taxon>Dothideomycetidae</taxon>
        <taxon>Mycosphaerellales</taxon>
        <taxon>Mycosphaerellaceae</taxon>
        <taxon>Zymoseptoria</taxon>
    </lineage>
</organism>
<dbReference type="SMART" id="SM00355">
    <property type="entry name" value="ZnF_C2H2"/>
    <property type="match status" value="8"/>
</dbReference>
<evidence type="ECO:0000256" key="1">
    <source>
        <dbReference type="ARBA" id="ARBA00004123"/>
    </source>
</evidence>
<reference evidence="10 11" key="1">
    <citation type="submission" date="2016-10" db="EMBL/GenBank/DDBJ databases">
        <authorList>
            <person name="Varghese N."/>
        </authorList>
    </citation>
    <scope>NUCLEOTIDE SEQUENCE [LARGE SCALE GENOMIC DNA]</scope>
</reference>
<feature type="compositionally biased region" description="Pro residues" evidence="8">
    <location>
        <begin position="521"/>
        <end position="530"/>
    </location>
</feature>
<keyword evidence="4 7" id="KW-0863">Zinc-finger</keyword>
<feature type="region of interest" description="Disordered" evidence="8">
    <location>
        <begin position="511"/>
        <end position="652"/>
    </location>
</feature>
<evidence type="ECO:0000256" key="2">
    <source>
        <dbReference type="ARBA" id="ARBA00022723"/>
    </source>
</evidence>
<keyword evidence="2" id="KW-0479">Metal-binding</keyword>
<dbReference type="GO" id="GO:0008270">
    <property type="term" value="F:zinc ion binding"/>
    <property type="evidence" value="ECO:0007669"/>
    <property type="project" value="UniProtKB-KW"/>
</dbReference>
<dbReference type="InterPro" id="IPR013087">
    <property type="entry name" value="Znf_C2H2_type"/>
</dbReference>
<evidence type="ECO:0000256" key="6">
    <source>
        <dbReference type="ARBA" id="ARBA00023242"/>
    </source>
</evidence>
<evidence type="ECO:0000256" key="5">
    <source>
        <dbReference type="ARBA" id="ARBA00022833"/>
    </source>
</evidence>
<evidence type="ECO:0000256" key="7">
    <source>
        <dbReference type="PROSITE-ProRule" id="PRU00042"/>
    </source>
</evidence>
<comment type="subcellular location">
    <subcellularLocation>
        <location evidence="1">Nucleus</location>
    </subcellularLocation>
</comment>
<dbReference type="EMBL" id="LT882678">
    <property type="protein sequence ID" value="SMY23104.1"/>
    <property type="molecule type" value="Genomic_DNA"/>
</dbReference>